<dbReference type="InterPro" id="IPR029068">
    <property type="entry name" value="Glyas_Bleomycin-R_OHBP_Dase"/>
</dbReference>
<name>A0ABV7YNH4_9ACTN</name>
<dbReference type="Pfam" id="PF18029">
    <property type="entry name" value="Glyoxalase_6"/>
    <property type="match status" value="1"/>
</dbReference>
<sequence>MDIRIQCIVVDSVEPAPLAAFWAAALGWRVTFENEVESVVEPPEGSGLEDVVPDLLFVRNPDQKQTKNRLHLDLRPKDQNAEVDRLIGLGAKRADIGQETVRWVVMADPEDNEFCVLPPLPPETQEPDTQAP</sequence>
<dbReference type="Gene3D" id="3.10.180.10">
    <property type="entry name" value="2,3-Dihydroxybiphenyl 1,2-Dioxygenase, domain 1"/>
    <property type="match status" value="1"/>
</dbReference>
<protein>
    <submittedName>
        <fullName evidence="2">VOC family protein</fullName>
    </submittedName>
</protein>
<dbReference type="InterPro" id="IPR041581">
    <property type="entry name" value="Glyoxalase_6"/>
</dbReference>
<organism evidence="2 3">
    <name type="scientific">Tenggerimyces flavus</name>
    <dbReference type="NCBI Taxonomy" id="1708749"/>
    <lineage>
        <taxon>Bacteria</taxon>
        <taxon>Bacillati</taxon>
        <taxon>Actinomycetota</taxon>
        <taxon>Actinomycetes</taxon>
        <taxon>Propionibacteriales</taxon>
        <taxon>Nocardioidaceae</taxon>
        <taxon>Tenggerimyces</taxon>
    </lineage>
</organism>
<proteinExistence type="predicted"/>
<dbReference type="RefSeq" id="WP_205118056.1">
    <property type="nucleotide sequence ID" value="NZ_JAFBCM010000001.1"/>
</dbReference>
<feature type="domain" description="Glyoxalase-like" evidence="1">
    <location>
        <begin position="8"/>
        <end position="117"/>
    </location>
</feature>
<gene>
    <name evidence="2" type="ORF">ACFOUW_37445</name>
</gene>
<dbReference type="PANTHER" id="PTHR35908:SF1">
    <property type="entry name" value="CONSERVED PROTEIN"/>
    <property type="match status" value="1"/>
</dbReference>
<evidence type="ECO:0000259" key="1">
    <source>
        <dbReference type="Pfam" id="PF18029"/>
    </source>
</evidence>
<keyword evidence="3" id="KW-1185">Reference proteome</keyword>
<evidence type="ECO:0000313" key="2">
    <source>
        <dbReference type="EMBL" id="MFC3766563.1"/>
    </source>
</evidence>
<comment type="caution">
    <text evidence="2">The sequence shown here is derived from an EMBL/GenBank/DDBJ whole genome shotgun (WGS) entry which is preliminary data.</text>
</comment>
<evidence type="ECO:0000313" key="3">
    <source>
        <dbReference type="Proteomes" id="UP001595699"/>
    </source>
</evidence>
<dbReference type="SUPFAM" id="SSF54593">
    <property type="entry name" value="Glyoxalase/Bleomycin resistance protein/Dihydroxybiphenyl dioxygenase"/>
    <property type="match status" value="1"/>
</dbReference>
<reference evidence="3" key="1">
    <citation type="journal article" date="2019" name="Int. J. Syst. Evol. Microbiol.">
        <title>The Global Catalogue of Microorganisms (GCM) 10K type strain sequencing project: providing services to taxonomists for standard genome sequencing and annotation.</title>
        <authorList>
            <consortium name="The Broad Institute Genomics Platform"/>
            <consortium name="The Broad Institute Genome Sequencing Center for Infectious Disease"/>
            <person name="Wu L."/>
            <person name="Ma J."/>
        </authorList>
    </citation>
    <scope>NUCLEOTIDE SEQUENCE [LARGE SCALE GENOMIC DNA]</scope>
    <source>
        <strain evidence="3">CGMCC 4.7241</strain>
    </source>
</reference>
<dbReference type="EMBL" id="JBHRZH010000056">
    <property type="protein sequence ID" value="MFC3766563.1"/>
    <property type="molecule type" value="Genomic_DNA"/>
</dbReference>
<dbReference type="PANTHER" id="PTHR35908">
    <property type="entry name" value="HYPOTHETICAL FUSION PROTEIN"/>
    <property type="match status" value="1"/>
</dbReference>
<accession>A0ABV7YNH4</accession>
<dbReference type="Proteomes" id="UP001595699">
    <property type="component" value="Unassembled WGS sequence"/>
</dbReference>